<dbReference type="VEuPathDB" id="VectorBase:GBRI041605"/>
<keyword evidence="4" id="KW-1185">Reference proteome</keyword>
<feature type="signal peptide" evidence="2">
    <location>
        <begin position="1"/>
        <end position="19"/>
    </location>
</feature>
<protein>
    <submittedName>
        <fullName evidence="3">Uncharacterized protein</fullName>
    </submittedName>
</protein>
<dbReference type="PANTHER" id="PTHR21163">
    <property type="entry name" value="PROTEIN G12"/>
    <property type="match status" value="1"/>
</dbReference>
<dbReference type="PANTHER" id="PTHR21163:SF0">
    <property type="entry name" value="GH08205P-RELATED"/>
    <property type="match status" value="1"/>
</dbReference>
<organism evidence="3 4">
    <name type="scientific">Glossina brevipalpis</name>
    <dbReference type="NCBI Taxonomy" id="37001"/>
    <lineage>
        <taxon>Eukaryota</taxon>
        <taxon>Metazoa</taxon>
        <taxon>Ecdysozoa</taxon>
        <taxon>Arthropoda</taxon>
        <taxon>Hexapoda</taxon>
        <taxon>Insecta</taxon>
        <taxon>Pterygota</taxon>
        <taxon>Neoptera</taxon>
        <taxon>Endopterygota</taxon>
        <taxon>Diptera</taxon>
        <taxon>Brachycera</taxon>
        <taxon>Muscomorpha</taxon>
        <taxon>Hippoboscoidea</taxon>
        <taxon>Glossinidae</taxon>
        <taxon>Glossina</taxon>
    </lineage>
</organism>
<feature type="coiled-coil region" evidence="1">
    <location>
        <begin position="203"/>
        <end position="230"/>
    </location>
</feature>
<feature type="chain" id="PRO_5008400929" evidence="2">
    <location>
        <begin position="20"/>
        <end position="266"/>
    </location>
</feature>
<name>A0A1A9X275_9MUSC</name>
<evidence type="ECO:0000313" key="4">
    <source>
        <dbReference type="Proteomes" id="UP000091820"/>
    </source>
</evidence>
<dbReference type="EnsemblMetazoa" id="GBRI041605-RA">
    <property type="protein sequence ID" value="GBRI041605-PA"/>
    <property type="gene ID" value="GBRI041605"/>
</dbReference>
<evidence type="ECO:0000313" key="3">
    <source>
        <dbReference type="EnsemblMetazoa" id="GBRI041605-PA"/>
    </source>
</evidence>
<proteinExistence type="predicted"/>
<evidence type="ECO:0000256" key="1">
    <source>
        <dbReference type="SAM" id="Coils"/>
    </source>
</evidence>
<dbReference type="AlphaFoldDB" id="A0A1A9X275"/>
<sequence>MLLTSITFLVIIFTANVNAEKETSNQEVNSKVNWLPVWNDIEGDREDPSGHHQEKDMCNSFKSGGLKKHLQQVKTLMPLDKIKEIIDGAANDPEIIALKEMHKSEEFRKKLQSLRSSQEYQLVKDYICKVLNLDLVYYKKLILTFFLPSNNLVKARDQHSSKGINNLLQKIYNILPRQELSDLYQSFLKTDQEFVKSIENIKSSDYLQLIENLKLNVKEYEEIRQQLMYIGVPMDKIQGFIRTILGWDLELVSYSSQKLTLKSSKY</sequence>
<dbReference type="InterPro" id="IPR010629">
    <property type="entry name" value="Ins_allergen"/>
</dbReference>
<reference evidence="4" key="1">
    <citation type="submission" date="2014-03" db="EMBL/GenBank/DDBJ databases">
        <authorList>
            <person name="Aksoy S."/>
            <person name="Warren W."/>
            <person name="Wilson R.K."/>
        </authorList>
    </citation>
    <scope>NUCLEOTIDE SEQUENCE [LARGE SCALE GENOMIC DNA]</scope>
    <source>
        <strain evidence="4">IAEA</strain>
    </source>
</reference>
<accession>A0A1A9X275</accession>
<keyword evidence="1" id="KW-0175">Coiled coil</keyword>
<dbReference type="Proteomes" id="UP000091820">
    <property type="component" value="Unassembled WGS sequence"/>
</dbReference>
<reference evidence="3" key="2">
    <citation type="submission" date="2020-05" db="UniProtKB">
        <authorList>
            <consortium name="EnsemblMetazoa"/>
        </authorList>
    </citation>
    <scope>IDENTIFICATION</scope>
    <source>
        <strain evidence="3">IAEA</strain>
    </source>
</reference>
<dbReference type="Pfam" id="PF06757">
    <property type="entry name" value="Ins_allergen_rp"/>
    <property type="match status" value="1"/>
</dbReference>
<evidence type="ECO:0000256" key="2">
    <source>
        <dbReference type="SAM" id="SignalP"/>
    </source>
</evidence>
<keyword evidence="2" id="KW-0732">Signal</keyword>